<keyword evidence="1" id="KW-0472">Membrane</keyword>
<evidence type="ECO:0000313" key="3">
    <source>
        <dbReference type="Proteomes" id="UP000887013"/>
    </source>
</evidence>
<dbReference type="AlphaFoldDB" id="A0A8X6U2K6"/>
<organism evidence="2 3">
    <name type="scientific">Nephila pilipes</name>
    <name type="common">Giant wood spider</name>
    <name type="synonym">Nephila maculata</name>
    <dbReference type="NCBI Taxonomy" id="299642"/>
    <lineage>
        <taxon>Eukaryota</taxon>
        <taxon>Metazoa</taxon>
        <taxon>Ecdysozoa</taxon>
        <taxon>Arthropoda</taxon>
        <taxon>Chelicerata</taxon>
        <taxon>Arachnida</taxon>
        <taxon>Araneae</taxon>
        <taxon>Araneomorphae</taxon>
        <taxon>Entelegynae</taxon>
        <taxon>Araneoidea</taxon>
        <taxon>Nephilidae</taxon>
        <taxon>Nephila</taxon>
    </lineage>
</organism>
<evidence type="ECO:0000313" key="2">
    <source>
        <dbReference type="EMBL" id="GFT73886.1"/>
    </source>
</evidence>
<keyword evidence="1" id="KW-0812">Transmembrane</keyword>
<evidence type="ECO:0000256" key="1">
    <source>
        <dbReference type="SAM" id="Phobius"/>
    </source>
</evidence>
<dbReference type="EMBL" id="BMAW01070556">
    <property type="protein sequence ID" value="GFT73886.1"/>
    <property type="molecule type" value="Genomic_DNA"/>
</dbReference>
<protein>
    <submittedName>
        <fullName evidence="2">Uncharacterized protein</fullName>
    </submittedName>
</protein>
<dbReference type="Proteomes" id="UP000887013">
    <property type="component" value="Unassembled WGS sequence"/>
</dbReference>
<comment type="caution">
    <text evidence="2">The sequence shown here is derived from an EMBL/GenBank/DDBJ whole genome shotgun (WGS) entry which is preliminary data.</text>
</comment>
<proteinExistence type="predicted"/>
<reference evidence="2" key="1">
    <citation type="submission" date="2020-08" db="EMBL/GenBank/DDBJ databases">
        <title>Multicomponent nature underlies the extraordinary mechanical properties of spider dragline silk.</title>
        <authorList>
            <person name="Kono N."/>
            <person name="Nakamura H."/>
            <person name="Mori M."/>
            <person name="Yoshida Y."/>
            <person name="Ohtoshi R."/>
            <person name="Malay A.D."/>
            <person name="Moran D.A.P."/>
            <person name="Tomita M."/>
            <person name="Numata K."/>
            <person name="Arakawa K."/>
        </authorList>
    </citation>
    <scope>NUCLEOTIDE SEQUENCE</scope>
</reference>
<accession>A0A8X6U2K6</accession>
<keyword evidence="3" id="KW-1185">Reference proteome</keyword>
<feature type="transmembrane region" description="Helical" evidence="1">
    <location>
        <begin position="120"/>
        <end position="142"/>
    </location>
</feature>
<dbReference type="OrthoDB" id="270293at2759"/>
<sequence>MELFGIMCHRWGRIGDYRFISMFMGKLKICMRMALLFGMQNNLLQQNILESCIYSLLYQVSNRHGHPYISAVVKNADHDTFLSICYEKDVPTSFAEPTSQYVCPLGDVDDPPPPMFGTKLFLIIVYALLGLCVCIIGGVMVFQ</sequence>
<keyword evidence="1" id="KW-1133">Transmembrane helix</keyword>
<gene>
    <name evidence="2" type="ORF">NPIL_46702</name>
</gene>
<name>A0A8X6U2K6_NEPPI</name>